<dbReference type="Gene3D" id="3.40.390.10">
    <property type="entry name" value="Collagenase (Catalytic Domain)"/>
    <property type="match status" value="1"/>
</dbReference>
<dbReference type="InterPro" id="IPR018497">
    <property type="entry name" value="Peptidase_M13_C"/>
</dbReference>
<sequence>MLCLPSQRKLNHFNDLSFVKGSDSSYMNWCSVVRPKHYVQIIMTDVHAPSKYRATIPLRNRIEFANAFNCARGTPMNPENKCQVW</sequence>
<dbReference type="EMBL" id="JOJR01000585">
    <property type="protein sequence ID" value="RCN36142.1"/>
    <property type="molecule type" value="Genomic_DNA"/>
</dbReference>
<proteinExistence type="predicted"/>
<dbReference type="Pfam" id="PF01431">
    <property type="entry name" value="Peptidase_M13"/>
    <property type="match status" value="1"/>
</dbReference>
<dbReference type="GO" id="GO:0016485">
    <property type="term" value="P:protein processing"/>
    <property type="evidence" value="ECO:0007669"/>
    <property type="project" value="TreeGrafter"/>
</dbReference>
<evidence type="ECO:0000313" key="2">
    <source>
        <dbReference type="EMBL" id="RCN36142.1"/>
    </source>
</evidence>
<organism evidence="2 3">
    <name type="scientific">Ancylostoma caninum</name>
    <name type="common">Dog hookworm</name>
    <dbReference type="NCBI Taxonomy" id="29170"/>
    <lineage>
        <taxon>Eukaryota</taxon>
        <taxon>Metazoa</taxon>
        <taxon>Ecdysozoa</taxon>
        <taxon>Nematoda</taxon>
        <taxon>Chromadorea</taxon>
        <taxon>Rhabditida</taxon>
        <taxon>Rhabditina</taxon>
        <taxon>Rhabditomorpha</taxon>
        <taxon>Strongyloidea</taxon>
        <taxon>Ancylostomatidae</taxon>
        <taxon>Ancylostomatinae</taxon>
        <taxon>Ancylostoma</taxon>
    </lineage>
</organism>
<accession>A0A368FVK9</accession>
<dbReference type="InterPro" id="IPR000718">
    <property type="entry name" value="Peptidase_M13"/>
</dbReference>
<dbReference type="PROSITE" id="PS51885">
    <property type="entry name" value="NEPRILYSIN"/>
    <property type="match status" value="1"/>
</dbReference>
<dbReference type="Proteomes" id="UP000252519">
    <property type="component" value="Unassembled WGS sequence"/>
</dbReference>
<dbReference type="PANTHER" id="PTHR11733">
    <property type="entry name" value="ZINC METALLOPROTEASE FAMILY M13 NEPRILYSIN-RELATED"/>
    <property type="match status" value="1"/>
</dbReference>
<dbReference type="AlphaFoldDB" id="A0A368FVK9"/>
<evidence type="ECO:0000259" key="1">
    <source>
        <dbReference type="Pfam" id="PF01431"/>
    </source>
</evidence>
<keyword evidence="3" id="KW-1185">Reference proteome</keyword>
<comment type="caution">
    <text evidence="2">The sequence shown here is derived from an EMBL/GenBank/DDBJ whole genome shotgun (WGS) entry which is preliminary data.</text>
</comment>
<gene>
    <name evidence="2" type="ORF">ANCCAN_17979</name>
</gene>
<reference evidence="2 3" key="1">
    <citation type="submission" date="2014-10" db="EMBL/GenBank/DDBJ databases">
        <title>Draft genome of the hookworm Ancylostoma caninum.</title>
        <authorList>
            <person name="Mitreva M."/>
        </authorList>
    </citation>
    <scope>NUCLEOTIDE SEQUENCE [LARGE SCALE GENOMIC DNA]</scope>
    <source>
        <strain evidence="2 3">Baltimore</strain>
    </source>
</reference>
<dbReference type="SUPFAM" id="SSF55486">
    <property type="entry name" value="Metalloproteases ('zincins'), catalytic domain"/>
    <property type="match status" value="1"/>
</dbReference>
<dbReference type="GO" id="GO:0005886">
    <property type="term" value="C:plasma membrane"/>
    <property type="evidence" value="ECO:0007669"/>
    <property type="project" value="TreeGrafter"/>
</dbReference>
<dbReference type="STRING" id="29170.A0A368FVK9"/>
<dbReference type="InterPro" id="IPR024079">
    <property type="entry name" value="MetalloPept_cat_dom_sf"/>
</dbReference>
<dbReference type="PANTHER" id="PTHR11733:SF192">
    <property type="entry name" value="NEPRILYSIN-21"/>
    <property type="match status" value="1"/>
</dbReference>
<dbReference type="GO" id="GO:0004222">
    <property type="term" value="F:metalloendopeptidase activity"/>
    <property type="evidence" value="ECO:0007669"/>
    <property type="project" value="InterPro"/>
</dbReference>
<evidence type="ECO:0000313" key="3">
    <source>
        <dbReference type="Proteomes" id="UP000252519"/>
    </source>
</evidence>
<protein>
    <recommendedName>
        <fullName evidence="1">Peptidase M13 C-terminal domain-containing protein</fullName>
    </recommendedName>
</protein>
<feature type="domain" description="Peptidase M13 C-terminal" evidence="1">
    <location>
        <begin position="28"/>
        <end position="84"/>
    </location>
</feature>
<name>A0A368FVK9_ANCCA</name>
<dbReference type="OrthoDB" id="6475849at2759"/>